<evidence type="ECO:0000256" key="1">
    <source>
        <dbReference type="SAM" id="Phobius"/>
    </source>
</evidence>
<dbReference type="EMBL" id="UINC01218070">
    <property type="protein sequence ID" value="SVE44938.1"/>
    <property type="molecule type" value="Genomic_DNA"/>
</dbReference>
<keyword evidence="1" id="KW-1133">Transmembrane helix</keyword>
<dbReference type="AlphaFoldDB" id="A0A383DM50"/>
<reference evidence="2" key="1">
    <citation type="submission" date="2018-05" db="EMBL/GenBank/DDBJ databases">
        <authorList>
            <person name="Lanie J.A."/>
            <person name="Ng W.-L."/>
            <person name="Kazmierczak K.M."/>
            <person name="Andrzejewski T.M."/>
            <person name="Davidsen T.M."/>
            <person name="Wayne K.J."/>
            <person name="Tettelin H."/>
            <person name="Glass J.I."/>
            <person name="Rusch D."/>
            <person name="Podicherti R."/>
            <person name="Tsui H.-C.T."/>
            <person name="Winkler M.E."/>
        </authorList>
    </citation>
    <scope>NUCLEOTIDE SEQUENCE</scope>
</reference>
<protein>
    <submittedName>
        <fullName evidence="2">Uncharacterized protein</fullName>
    </submittedName>
</protein>
<organism evidence="2">
    <name type="scientific">marine metagenome</name>
    <dbReference type="NCBI Taxonomy" id="408172"/>
    <lineage>
        <taxon>unclassified sequences</taxon>
        <taxon>metagenomes</taxon>
        <taxon>ecological metagenomes</taxon>
    </lineage>
</organism>
<keyword evidence="1" id="KW-0472">Membrane</keyword>
<keyword evidence="1" id="KW-0812">Transmembrane</keyword>
<gene>
    <name evidence="2" type="ORF">METZ01_LOCUS497792</name>
</gene>
<sequence>MSKLSKVFAILTIVSSLLGVVVIVTGLGEAGGAPKKQL</sequence>
<evidence type="ECO:0000313" key="2">
    <source>
        <dbReference type="EMBL" id="SVE44938.1"/>
    </source>
</evidence>
<proteinExistence type="predicted"/>
<name>A0A383DM50_9ZZZZ</name>
<feature type="transmembrane region" description="Helical" evidence="1">
    <location>
        <begin position="7"/>
        <end position="28"/>
    </location>
</feature>
<accession>A0A383DM50</accession>